<evidence type="ECO:0000313" key="2">
    <source>
        <dbReference type="EMBL" id="KAH7016175.1"/>
    </source>
</evidence>
<protein>
    <submittedName>
        <fullName evidence="2">Uncharacterized protein</fullName>
    </submittedName>
</protein>
<accession>A0A9P8XW20</accession>
<evidence type="ECO:0000313" key="3">
    <source>
        <dbReference type="Proteomes" id="UP000756346"/>
    </source>
</evidence>
<dbReference type="Proteomes" id="UP000756346">
    <property type="component" value="Unassembled WGS sequence"/>
</dbReference>
<proteinExistence type="predicted"/>
<feature type="region of interest" description="Disordered" evidence="1">
    <location>
        <begin position="33"/>
        <end position="87"/>
    </location>
</feature>
<evidence type="ECO:0000256" key="1">
    <source>
        <dbReference type="SAM" id="MobiDB-lite"/>
    </source>
</evidence>
<name>A0A9P8XW20_9PEZI</name>
<sequence>MAQPTTSPRICRTSNRVPFNAPVRYNKDYSMTRAAQHPSGYPPQAGKGVTSLGQAKGWYPGRGIPPALPGARTDLPTGEANDGGLDPVDLATAAHRVVSVGTNATVTGHALCKAPSLIKNECRP</sequence>
<comment type="caution">
    <text evidence="2">The sequence shown here is derived from an EMBL/GenBank/DDBJ whole genome shotgun (WGS) entry which is preliminary data.</text>
</comment>
<dbReference type="RefSeq" id="XP_046005799.1">
    <property type="nucleotide sequence ID" value="XM_046157386.1"/>
</dbReference>
<keyword evidence="3" id="KW-1185">Reference proteome</keyword>
<dbReference type="GeneID" id="70186932"/>
<reference evidence="2" key="1">
    <citation type="journal article" date="2021" name="Nat. Commun.">
        <title>Genetic determinants of endophytism in the Arabidopsis root mycobiome.</title>
        <authorList>
            <person name="Mesny F."/>
            <person name="Miyauchi S."/>
            <person name="Thiergart T."/>
            <person name="Pickel B."/>
            <person name="Atanasova L."/>
            <person name="Karlsson M."/>
            <person name="Huettel B."/>
            <person name="Barry K.W."/>
            <person name="Haridas S."/>
            <person name="Chen C."/>
            <person name="Bauer D."/>
            <person name="Andreopoulos W."/>
            <person name="Pangilinan J."/>
            <person name="LaButti K."/>
            <person name="Riley R."/>
            <person name="Lipzen A."/>
            <person name="Clum A."/>
            <person name="Drula E."/>
            <person name="Henrissat B."/>
            <person name="Kohler A."/>
            <person name="Grigoriev I.V."/>
            <person name="Martin F.M."/>
            <person name="Hacquard S."/>
        </authorList>
    </citation>
    <scope>NUCLEOTIDE SEQUENCE</scope>
    <source>
        <strain evidence="2">MPI-CAGE-CH-0230</strain>
    </source>
</reference>
<organism evidence="2 3">
    <name type="scientific">Microdochium trichocladiopsis</name>
    <dbReference type="NCBI Taxonomy" id="1682393"/>
    <lineage>
        <taxon>Eukaryota</taxon>
        <taxon>Fungi</taxon>
        <taxon>Dikarya</taxon>
        <taxon>Ascomycota</taxon>
        <taxon>Pezizomycotina</taxon>
        <taxon>Sordariomycetes</taxon>
        <taxon>Xylariomycetidae</taxon>
        <taxon>Xylariales</taxon>
        <taxon>Microdochiaceae</taxon>
        <taxon>Microdochium</taxon>
    </lineage>
</organism>
<gene>
    <name evidence="2" type="ORF">B0I36DRAFT_355021</name>
</gene>
<dbReference type="AlphaFoldDB" id="A0A9P8XW20"/>
<dbReference type="EMBL" id="JAGTJQ010000012">
    <property type="protein sequence ID" value="KAH7016175.1"/>
    <property type="molecule type" value="Genomic_DNA"/>
</dbReference>